<feature type="domain" description="N-acetylmuramoyl-L-alanine amidase" evidence="6">
    <location>
        <begin position="288"/>
        <end position="425"/>
    </location>
</feature>
<feature type="region of interest" description="Disordered" evidence="5">
    <location>
        <begin position="231"/>
        <end position="259"/>
    </location>
</feature>
<dbReference type="PANTHER" id="PTHR30417">
    <property type="entry name" value="N-ACETYLMURAMOYL-L-ALANINE AMIDASE AMID"/>
    <property type="match status" value="1"/>
</dbReference>
<evidence type="ECO:0000313" key="7">
    <source>
        <dbReference type="EMBL" id="SFF49717.1"/>
    </source>
</evidence>
<protein>
    <recommendedName>
        <fullName evidence="2">N-acetylmuramoyl-L-alanine amidase</fullName>
        <ecNumber evidence="2">3.5.1.28</ecNumber>
    </recommendedName>
</protein>
<accession>A0A1I2J932</accession>
<organism evidence="7">
    <name type="scientific">Streptomyces mirabilis</name>
    <dbReference type="NCBI Taxonomy" id="68239"/>
    <lineage>
        <taxon>Bacteria</taxon>
        <taxon>Bacillati</taxon>
        <taxon>Actinomycetota</taxon>
        <taxon>Actinomycetes</taxon>
        <taxon>Kitasatosporales</taxon>
        <taxon>Streptomycetaceae</taxon>
        <taxon>Streptomyces</taxon>
    </lineage>
</organism>
<evidence type="ECO:0000256" key="5">
    <source>
        <dbReference type="SAM" id="MobiDB-lite"/>
    </source>
</evidence>
<dbReference type="GO" id="GO:0009253">
    <property type="term" value="P:peptidoglycan catabolic process"/>
    <property type="evidence" value="ECO:0007669"/>
    <property type="project" value="InterPro"/>
</dbReference>
<dbReference type="FunFam" id="3.40.80.10:FF:000006">
    <property type="entry name" value="N-acetylmuramoyl-L-alanine amidase"/>
    <property type="match status" value="1"/>
</dbReference>
<dbReference type="AlphaFoldDB" id="A0A1I2J932"/>
<feature type="region of interest" description="Disordered" evidence="5">
    <location>
        <begin position="486"/>
        <end position="515"/>
    </location>
</feature>
<keyword evidence="4" id="KW-0961">Cell wall biogenesis/degradation</keyword>
<dbReference type="CDD" id="cd06583">
    <property type="entry name" value="PGRP"/>
    <property type="match status" value="1"/>
</dbReference>
<reference evidence="7" key="1">
    <citation type="submission" date="2016-10" db="EMBL/GenBank/DDBJ databases">
        <authorList>
            <person name="de Groot N.N."/>
        </authorList>
    </citation>
    <scope>NUCLEOTIDE SEQUENCE [LARGE SCALE GENOMIC DNA]</scope>
    <source>
        <strain evidence="7">OK461</strain>
    </source>
</reference>
<dbReference type="Pfam" id="PF01510">
    <property type="entry name" value="Amidase_2"/>
    <property type="match status" value="1"/>
</dbReference>
<evidence type="ECO:0000256" key="1">
    <source>
        <dbReference type="ARBA" id="ARBA00001561"/>
    </source>
</evidence>
<dbReference type="GO" id="GO:0008745">
    <property type="term" value="F:N-acetylmuramoyl-L-alanine amidase activity"/>
    <property type="evidence" value="ECO:0007669"/>
    <property type="project" value="UniProtKB-EC"/>
</dbReference>
<dbReference type="GO" id="GO:0071555">
    <property type="term" value="P:cell wall organization"/>
    <property type="evidence" value="ECO:0007669"/>
    <property type="project" value="UniProtKB-KW"/>
</dbReference>
<dbReference type="InterPro" id="IPR036505">
    <property type="entry name" value="Amidase/PGRP_sf"/>
</dbReference>
<dbReference type="Gene3D" id="3.40.80.10">
    <property type="entry name" value="Peptidoglycan recognition protein-like"/>
    <property type="match status" value="1"/>
</dbReference>
<dbReference type="SMART" id="SM00644">
    <property type="entry name" value="Ami_2"/>
    <property type="match status" value="1"/>
</dbReference>
<evidence type="ECO:0000256" key="2">
    <source>
        <dbReference type="ARBA" id="ARBA00011901"/>
    </source>
</evidence>
<proteinExistence type="predicted"/>
<evidence type="ECO:0000256" key="4">
    <source>
        <dbReference type="ARBA" id="ARBA00023316"/>
    </source>
</evidence>
<dbReference type="EC" id="3.5.1.28" evidence="2"/>
<evidence type="ECO:0000259" key="6">
    <source>
        <dbReference type="SMART" id="SM00644"/>
    </source>
</evidence>
<dbReference type="Proteomes" id="UP000181942">
    <property type="component" value="Unassembled WGS sequence"/>
</dbReference>
<dbReference type="SUPFAM" id="SSF55846">
    <property type="entry name" value="N-acetylmuramoyl-L-alanine amidase-like"/>
    <property type="match status" value="1"/>
</dbReference>
<feature type="compositionally biased region" description="Low complexity" evidence="5">
    <location>
        <begin position="118"/>
        <end position="146"/>
    </location>
</feature>
<dbReference type="EMBL" id="FONR01000007">
    <property type="protein sequence ID" value="SFF49717.1"/>
    <property type="molecule type" value="Genomic_DNA"/>
</dbReference>
<sequence>MRRRVAPRVPNSPREQRRTVRMTASAALLMPLLAGPAACTGGTSADRQLQNVFTDAANEYHVPRSVLLGVSYLQSRWDARPGTPSVVGGYGPMHLVDARRAEARGKSPTPAPSESHRGGAQPPAAAAGPSASPGAAGSPGGRSAQPADLRRAAGLIGAPVARLRTDAAANVRGGAALLAETQRQLGKPLSANPADWWEAVARFPGTGDTASAAEYANNVFAVIRKGVHRTTDSGQQVTLPASPGVHPRSPHPQAARRPKEVECPAELTCDWLAAPYVEYNDNGDYGNHDLADRPRDQKIEYIVIHDTEADLPSMRQTVQDPTEASWHYSIRSKDGHVTQHIRTKDVAWHSGNQFVNARSIGIEHEGFLRQPDAWYTEQMYQSSAKLVRYLAKKYDIPLDRQHIFGHDNVASPTGSSIPDMHDDPGPFWDWRHYFDLLGAPLRATAGPDSDLVTVLPDFATHKPLFTGCTKSGVKCAPHGSSAVRLHTEPDEHAPLIQDPGRRPDGEDSTEDVNDLGSRVSAGQTYAVAGRSGDWTAIWYLGHKAWFKNPKNHPTAVGASGRFVTPKEGLSEIPVFGRALPEEEAYPEGVEQQSESPLPYSVLAGQRYVAQSRPVGSYIDRSTFSDTPSLVVTGREEYYEIQFGHRIAYVRASDVDLVRVPGTEKAPSGHAAPPAGQ</sequence>
<evidence type="ECO:0000256" key="3">
    <source>
        <dbReference type="ARBA" id="ARBA00022801"/>
    </source>
</evidence>
<dbReference type="Gene3D" id="1.10.530.10">
    <property type="match status" value="1"/>
</dbReference>
<name>A0A1I2J932_9ACTN</name>
<dbReference type="InterPro" id="IPR002502">
    <property type="entry name" value="Amidase_domain"/>
</dbReference>
<dbReference type="InterPro" id="IPR051206">
    <property type="entry name" value="NAMLAA_amidase_2"/>
</dbReference>
<feature type="compositionally biased region" description="Basic and acidic residues" evidence="5">
    <location>
        <begin position="486"/>
        <end position="505"/>
    </location>
</feature>
<dbReference type="PANTHER" id="PTHR30417:SF1">
    <property type="entry name" value="N-ACETYLMURAMOYL-L-ALANINE AMIDASE AMID"/>
    <property type="match status" value="1"/>
</dbReference>
<dbReference type="GO" id="GO:0009254">
    <property type="term" value="P:peptidoglycan turnover"/>
    <property type="evidence" value="ECO:0007669"/>
    <property type="project" value="TreeGrafter"/>
</dbReference>
<keyword evidence="3" id="KW-0378">Hydrolase</keyword>
<feature type="region of interest" description="Disordered" evidence="5">
    <location>
        <begin position="101"/>
        <end position="146"/>
    </location>
</feature>
<comment type="catalytic activity">
    <reaction evidence="1">
        <text>Hydrolyzes the link between N-acetylmuramoyl residues and L-amino acid residues in certain cell-wall glycopeptides.</text>
        <dbReference type="EC" id="3.5.1.28"/>
    </reaction>
</comment>
<gene>
    <name evidence="7" type="ORF">SAMN02787118_107302</name>
</gene>